<feature type="transmembrane region" description="Helical" evidence="2">
    <location>
        <begin position="296"/>
        <end position="322"/>
    </location>
</feature>
<dbReference type="OrthoDB" id="7375713at2"/>
<feature type="transmembrane region" description="Helical" evidence="2">
    <location>
        <begin position="68"/>
        <end position="90"/>
    </location>
</feature>
<feature type="transmembrane region" description="Helical" evidence="2">
    <location>
        <begin position="334"/>
        <end position="355"/>
    </location>
</feature>
<keyword evidence="2" id="KW-0812">Transmembrane</keyword>
<dbReference type="Pfam" id="PF01757">
    <property type="entry name" value="Acyl_transf_3"/>
    <property type="match status" value="1"/>
</dbReference>
<feature type="transmembrane region" description="Helical" evidence="2">
    <location>
        <begin position="257"/>
        <end position="276"/>
    </location>
</feature>
<protein>
    <submittedName>
        <fullName evidence="4">Glucans biosynthesis protein C</fullName>
    </submittedName>
</protein>
<dbReference type="PATRIC" id="fig|595434.4.peg.2450"/>
<evidence type="ECO:0000259" key="3">
    <source>
        <dbReference type="Pfam" id="PF01757"/>
    </source>
</evidence>
<keyword evidence="2" id="KW-1133">Transmembrane helix</keyword>
<feature type="transmembrane region" description="Helical" evidence="2">
    <location>
        <begin position="29"/>
        <end position="48"/>
    </location>
</feature>
<proteinExistence type="predicted"/>
<sequence length="428" mass="46731">MRATHLRLNQADSAESAPKNTNLLGLDAVRAWAAIGVVVLHACVPYSNPDVPGLTWATTDTPHSGLTALMWAIEIVIMPIFLVMAGFLAVRSMASRGPLATLKSRTRRLGWPFVLAVVFLIPVDLYAWLLGWLADGVITPRQMRSLKFSEGQDQHLWGLSHLWFLQYLILYIAVLAGAWKWLQQTDPKRVFRIGMPLVIAVGVAVLCVRPEVVWGFQHAFLPVPSKWLYSGCAFAMGVLIAHADPDMQGLTRFAGRAWCPSAMVCVAATMLGIWVLEQPTVSDTEQASAFPVVISSSTWLCLALLTVAGATGVAFSLIGLACRWVKRLDPITQQLATASFAIYLLHHPVLVLVHIAVKHGLPSASPLLKMSLATLIAVCVPLGMHFVLRRVKARRQSKQIERSDQDGPSILAMPTTSDASQSEQRLAG</sequence>
<dbReference type="Proteomes" id="UP000036367">
    <property type="component" value="Unassembled WGS sequence"/>
</dbReference>
<evidence type="ECO:0000256" key="1">
    <source>
        <dbReference type="SAM" id="MobiDB-lite"/>
    </source>
</evidence>
<feature type="region of interest" description="Disordered" evidence="1">
    <location>
        <begin position="398"/>
        <end position="428"/>
    </location>
</feature>
<dbReference type="PANTHER" id="PTHR36927:SF1">
    <property type="entry name" value="MDO-LIKE PROTEIN"/>
    <property type="match status" value="1"/>
</dbReference>
<dbReference type="RefSeq" id="WP_047814240.1">
    <property type="nucleotide sequence ID" value="NZ_LECT01000019.1"/>
</dbReference>
<evidence type="ECO:0000313" key="4">
    <source>
        <dbReference type="EMBL" id="KLU05362.1"/>
    </source>
</evidence>
<dbReference type="InterPro" id="IPR002656">
    <property type="entry name" value="Acyl_transf_3_dom"/>
</dbReference>
<accession>A0A0J1BFK9</accession>
<feature type="transmembrane region" description="Helical" evidence="2">
    <location>
        <begin position="111"/>
        <end position="134"/>
    </location>
</feature>
<feature type="transmembrane region" description="Helical" evidence="2">
    <location>
        <begin position="190"/>
        <end position="207"/>
    </location>
</feature>
<evidence type="ECO:0000256" key="2">
    <source>
        <dbReference type="SAM" id="Phobius"/>
    </source>
</evidence>
<organism evidence="4 5">
    <name type="scientific">Rhodopirellula islandica</name>
    <dbReference type="NCBI Taxonomy" id="595434"/>
    <lineage>
        <taxon>Bacteria</taxon>
        <taxon>Pseudomonadati</taxon>
        <taxon>Planctomycetota</taxon>
        <taxon>Planctomycetia</taxon>
        <taxon>Pirellulales</taxon>
        <taxon>Pirellulaceae</taxon>
        <taxon>Rhodopirellula</taxon>
    </lineage>
</organism>
<feature type="transmembrane region" description="Helical" evidence="2">
    <location>
        <begin position="367"/>
        <end position="388"/>
    </location>
</feature>
<dbReference type="STRING" id="595434.RISK_002569"/>
<dbReference type="AlphaFoldDB" id="A0A0J1BFK9"/>
<dbReference type="GO" id="GO:0016747">
    <property type="term" value="F:acyltransferase activity, transferring groups other than amino-acyl groups"/>
    <property type="evidence" value="ECO:0007669"/>
    <property type="project" value="InterPro"/>
</dbReference>
<keyword evidence="2" id="KW-0472">Membrane</keyword>
<comment type="caution">
    <text evidence="4">The sequence shown here is derived from an EMBL/GenBank/DDBJ whole genome shotgun (WGS) entry which is preliminary data.</text>
</comment>
<feature type="domain" description="Acyltransferase 3" evidence="3">
    <location>
        <begin position="24"/>
        <end position="382"/>
    </location>
</feature>
<evidence type="ECO:0000313" key="5">
    <source>
        <dbReference type="Proteomes" id="UP000036367"/>
    </source>
</evidence>
<gene>
    <name evidence="4" type="ORF">RISK_002569</name>
</gene>
<reference evidence="4" key="1">
    <citation type="submission" date="2015-05" db="EMBL/GenBank/DDBJ databases">
        <title>Permanent draft genome of Rhodopirellula islandicus K833.</title>
        <authorList>
            <person name="Kizina J."/>
            <person name="Richter M."/>
            <person name="Glockner F.O."/>
            <person name="Harder J."/>
        </authorList>
    </citation>
    <scope>NUCLEOTIDE SEQUENCE [LARGE SCALE GENOMIC DNA]</scope>
    <source>
        <strain evidence="4">K833</strain>
    </source>
</reference>
<name>A0A0J1BFK9_RHOIS</name>
<feature type="transmembrane region" description="Helical" evidence="2">
    <location>
        <begin position="227"/>
        <end position="245"/>
    </location>
</feature>
<dbReference type="EMBL" id="LECT01000019">
    <property type="protein sequence ID" value="KLU05362.1"/>
    <property type="molecule type" value="Genomic_DNA"/>
</dbReference>
<dbReference type="InterPro" id="IPR050623">
    <property type="entry name" value="Glucan_succinyl_AcylTrfase"/>
</dbReference>
<keyword evidence="5" id="KW-1185">Reference proteome</keyword>
<dbReference type="PANTHER" id="PTHR36927">
    <property type="entry name" value="BLR4337 PROTEIN"/>
    <property type="match status" value="1"/>
</dbReference>
<feature type="compositionally biased region" description="Polar residues" evidence="1">
    <location>
        <begin position="414"/>
        <end position="428"/>
    </location>
</feature>
<feature type="transmembrane region" description="Helical" evidence="2">
    <location>
        <begin position="154"/>
        <end position="178"/>
    </location>
</feature>